<proteinExistence type="predicted"/>
<dbReference type="InterPro" id="IPR001345">
    <property type="entry name" value="PG/BPGM_mutase_AS"/>
</dbReference>
<dbReference type="SUPFAM" id="SSF53254">
    <property type="entry name" value="Phosphoglycerate mutase-like"/>
    <property type="match status" value="1"/>
</dbReference>
<protein>
    <submittedName>
        <fullName evidence="4">Histidine phosphatase family protein</fullName>
    </submittedName>
</protein>
<evidence type="ECO:0000256" key="3">
    <source>
        <dbReference type="PIRSR" id="PIRSR613078-2"/>
    </source>
</evidence>
<sequence length="237" mass="26281">MTGVRSLEWLILTRHGESTANVAYAAAHDGLEEIDVPERDADVPLSPAGQKQAAALGRRLAGLPPDERPTAVLASPYTRALETARIALAELPDTPVLQIDERLRDRELGVLDRLTPAGVRARFPAEAARLARLGKFYHRPPGGESWADMALRLRSAYRDLDLDHPGGRVLVVAHDAVVVLTRYIVENRTEQEIMEIEKTPIVNCSISRWRRRGGRLAPVEYNDPSHLPDPLIMAEED</sequence>
<dbReference type="InterPro" id="IPR050275">
    <property type="entry name" value="PGM_Phosphatase"/>
</dbReference>
<evidence type="ECO:0000313" key="4">
    <source>
        <dbReference type="EMBL" id="RAY16657.1"/>
    </source>
</evidence>
<dbReference type="RefSeq" id="WP_111862709.1">
    <property type="nucleotide sequence ID" value="NZ_QLYX01000001.1"/>
</dbReference>
<feature type="binding site" evidence="3">
    <location>
        <position position="79"/>
    </location>
    <ligand>
        <name>substrate</name>
    </ligand>
</feature>
<dbReference type="PANTHER" id="PTHR48100">
    <property type="entry name" value="BROAD-SPECIFICITY PHOSPHATASE YOR283W-RELATED"/>
    <property type="match status" value="1"/>
</dbReference>
<evidence type="ECO:0000256" key="2">
    <source>
        <dbReference type="ARBA" id="ARBA00023235"/>
    </source>
</evidence>
<dbReference type="AlphaFoldDB" id="A0A365HC38"/>
<dbReference type="GO" id="GO:0005737">
    <property type="term" value="C:cytoplasm"/>
    <property type="evidence" value="ECO:0007669"/>
    <property type="project" value="TreeGrafter"/>
</dbReference>
<comment type="caution">
    <text evidence="4">The sequence shown here is derived from an EMBL/GenBank/DDBJ whole genome shotgun (WGS) entry which is preliminary data.</text>
</comment>
<dbReference type="InterPro" id="IPR029033">
    <property type="entry name" value="His_PPase_superfam"/>
</dbReference>
<dbReference type="EMBL" id="QLYX01000001">
    <property type="protein sequence ID" value="RAY16657.1"/>
    <property type="molecule type" value="Genomic_DNA"/>
</dbReference>
<evidence type="ECO:0000313" key="5">
    <source>
        <dbReference type="Proteomes" id="UP000251891"/>
    </source>
</evidence>
<reference evidence="4 5" key="1">
    <citation type="submission" date="2018-06" db="EMBL/GenBank/DDBJ databases">
        <title>Actinomadura craniellae sp. nov. isolated from marine sponge Craniella sp.</title>
        <authorList>
            <person name="Li L."/>
            <person name="Xu Q.H."/>
            <person name="Lin H.W."/>
            <person name="Lu Y.H."/>
        </authorList>
    </citation>
    <scope>NUCLEOTIDE SEQUENCE [LARGE SCALE GENOMIC DNA]</scope>
    <source>
        <strain evidence="4 5">LHW63021</strain>
    </source>
</reference>
<feature type="binding site" evidence="3">
    <location>
        <begin position="14"/>
        <end position="21"/>
    </location>
    <ligand>
        <name>substrate</name>
    </ligand>
</feature>
<dbReference type="Gene3D" id="3.40.50.1240">
    <property type="entry name" value="Phosphoglycerate mutase-like"/>
    <property type="match status" value="1"/>
</dbReference>
<dbReference type="SMART" id="SM00855">
    <property type="entry name" value="PGAM"/>
    <property type="match status" value="1"/>
</dbReference>
<organism evidence="4 5">
    <name type="scientific">Actinomadura craniellae</name>
    <dbReference type="NCBI Taxonomy" id="2231787"/>
    <lineage>
        <taxon>Bacteria</taxon>
        <taxon>Bacillati</taxon>
        <taxon>Actinomycetota</taxon>
        <taxon>Actinomycetes</taxon>
        <taxon>Streptosporangiales</taxon>
        <taxon>Thermomonosporaceae</taxon>
        <taxon>Actinomadura</taxon>
    </lineage>
</organism>
<keyword evidence="5" id="KW-1185">Reference proteome</keyword>
<dbReference type="PROSITE" id="PS00175">
    <property type="entry name" value="PG_MUTASE"/>
    <property type="match status" value="1"/>
</dbReference>
<dbReference type="OrthoDB" id="5449373at2"/>
<accession>A0A365HC38</accession>
<evidence type="ECO:0000256" key="1">
    <source>
        <dbReference type="ARBA" id="ARBA00023152"/>
    </source>
</evidence>
<dbReference type="CDD" id="cd07067">
    <property type="entry name" value="HP_PGM_like"/>
    <property type="match status" value="1"/>
</dbReference>
<keyword evidence="2" id="KW-0413">Isomerase</keyword>
<dbReference type="GO" id="GO:0016791">
    <property type="term" value="F:phosphatase activity"/>
    <property type="evidence" value="ECO:0007669"/>
    <property type="project" value="TreeGrafter"/>
</dbReference>
<dbReference type="InterPro" id="IPR013078">
    <property type="entry name" value="His_Pase_superF_clade-1"/>
</dbReference>
<dbReference type="Pfam" id="PF00300">
    <property type="entry name" value="His_Phos_1"/>
    <property type="match status" value="1"/>
</dbReference>
<keyword evidence="1" id="KW-0324">Glycolysis</keyword>
<dbReference type="PANTHER" id="PTHR48100:SF1">
    <property type="entry name" value="HISTIDINE PHOSPHATASE FAMILY PROTEIN-RELATED"/>
    <property type="match status" value="1"/>
</dbReference>
<gene>
    <name evidence="4" type="ORF">DPM19_00255</name>
</gene>
<name>A0A365HC38_9ACTN</name>
<dbReference type="Proteomes" id="UP000251891">
    <property type="component" value="Unassembled WGS sequence"/>
</dbReference>